<sequence>MRFSKDKEPVQEVETSVWICNKENCLGWIREDFSFETAPICIFCKSEMVRTIRMLPVLTNSFRGSYY</sequence>
<dbReference type="Proteomes" id="UP001527882">
    <property type="component" value="Unassembled WGS sequence"/>
</dbReference>
<accession>A0ABT4QA96</accession>
<dbReference type="Pfam" id="PF14169">
    <property type="entry name" value="YdjO"/>
    <property type="match status" value="1"/>
</dbReference>
<name>A0ABT4QA96_9BACL</name>
<evidence type="ECO:0000313" key="2">
    <source>
        <dbReference type="Proteomes" id="UP001527882"/>
    </source>
</evidence>
<keyword evidence="2" id="KW-1185">Reference proteome</keyword>
<organism evidence="1 2">
    <name type="scientific">Paenibacillus gyeongsangnamensis</name>
    <dbReference type="NCBI Taxonomy" id="3388067"/>
    <lineage>
        <taxon>Bacteria</taxon>
        <taxon>Bacillati</taxon>
        <taxon>Bacillota</taxon>
        <taxon>Bacilli</taxon>
        <taxon>Bacillales</taxon>
        <taxon>Paenibacillaceae</taxon>
        <taxon>Paenibacillus</taxon>
    </lineage>
</organism>
<dbReference type="RefSeq" id="WP_269882328.1">
    <property type="nucleotide sequence ID" value="NZ_JAQAGZ010000009.1"/>
</dbReference>
<evidence type="ECO:0000313" key="1">
    <source>
        <dbReference type="EMBL" id="MCZ8513804.1"/>
    </source>
</evidence>
<proteinExistence type="predicted"/>
<protein>
    <submittedName>
        <fullName evidence="1">Cold-inducible protein YdjO-related protein</fullName>
    </submittedName>
</protein>
<reference evidence="1 2" key="1">
    <citation type="submission" date="2022-12" db="EMBL/GenBank/DDBJ databases">
        <title>Draft genome sequence of Paenibacillus sp. dW9.</title>
        <authorList>
            <person name="Choi E.-W."/>
            <person name="Kim D.-U."/>
        </authorList>
    </citation>
    <scope>NUCLEOTIDE SEQUENCE [LARGE SCALE GENOMIC DNA]</scope>
    <source>
        <strain evidence="2">dW9</strain>
    </source>
</reference>
<dbReference type="EMBL" id="JAQAGZ010000009">
    <property type="protein sequence ID" value="MCZ8513804.1"/>
    <property type="molecule type" value="Genomic_DNA"/>
</dbReference>
<dbReference type="InterPro" id="IPR025916">
    <property type="entry name" value="YdjO"/>
</dbReference>
<gene>
    <name evidence="1" type="ORF">O9H85_15450</name>
</gene>
<comment type="caution">
    <text evidence="1">The sequence shown here is derived from an EMBL/GenBank/DDBJ whole genome shotgun (WGS) entry which is preliminary data.</text>
</comment>